<evidence type="ECO:0000313" key="3">
    <source>
        <dbReference type="Proteomes" id="UP000824219"/>
    </source>
</evidence>
<evidence type="ECO:0000313" key="2">
    <source>
        <dbReference type="EMBL" id="KAG7333625.1"/>
    </source>
</evidence>
<dbReference type="Proteomes" id="UP000824219">
    <property type="component" value="Linkage Group LG03"/>
</dbReference>
<comment type="caution">
    <text evidence="2">The sequence shown here is derived from an EMBL/GenBank/DDBJ whole genome shotgun (WGS) entry which is preliminary data.</text>
</comment>
<sequence>MLCLWWIIFKTFFLLVRGGASSGSAEAAGGLNGGAGQNAVRAMNSMVLPQLVLIKQVPAPTGTNQIQGVGLPVLFTVVQQQQQEAGAPNPQVQVSPPMVPLLAFLPAEPNGVKMPQVQNVQQGAAAGNARVKMQ</sequence>
<keyword evidence="3" id="KW-1185">Reference proteome</keyword>
<dbReference type="AlphaFoldDB" id="A0A9D3P2S2"/>
<feature type="chain" id="PRO_5039391381" evidence="1">
    <location>
        <begin position="19"/>
        <end position="134"/>
    </location>
</feature>
<feature type="signal peptide" evidence="1">
    <location>
        <begin position="1"/>
        <end position="18"/>
    </location>
</feature>
<organism evidence="2 3">
    <name type="scientific">Hemibagrus wyckioides</name>
    <dbReference type="NCBI Taxonomy" id="337641"/>
    <lineage>
        <taxon>Eukaryota</taxon>
        <taxon>Metazoa</taxon>
        <taxon>Chordata</taxon>
        <taxon>Craniata</taxon>
        <taxon>Vertebrata</taxon>
        <taxon>Euteleostomi</taxon>
        <taxon>Actinopterygii</taxon>
        <taxon>Neopterygii</taxon>
        <taxon>Teleostei</taxon>
        <taxon>Ostariophysi</taxon>
        <taxon>Siluriformes</taxon>
        <taxon>Bagridae</taxon>
        <taxon>Hemibagrus</taxon>
    </lineage>
</organism>
<proteinExistence type="predicted"/>
<keyword evidence="1" id="KW-0732">Signal</keyword>
<protein>
    <submittedName>
        <fullName evidence="2">Uncharacterized protein</fullName>
    </submittedName>
</protein>
<reference evidence="2 3" key="1">
    <citation type="submission" date="2021-06" db="EMBL/GenBank/DDBJ databases">
        <title>Chromosome-level genome assembly of the red-tail catfish (Hemibagrus wyckioides).</title>
        <authorList>
            <person name="Shao F."/>
        </authorList>
    </citation>
    <scope>NUCLEOTIDE SEQUENCE [LARGE SCALE GENOMIC DNA]</scope>
    <source>
        <strain evidence="2">EC202008001</strain>
        <tissue evidence="2">Blood</tissue>
    </source>
</reference>
<dbReference type="OrthoDB" id="10560655at2759"/>
<evidence type="ECO:0000256" key="1">
    <source>
        <dbReference type="SAM" id="SignalP"/>
    </source>
</evidence>
<accession>A0A9D3P2S2</accession>
<name>A0A9D3P2S2_9TELE</name>
<dbReference type="EMBL" id="JAHKSW010000003">
    <property type="protein sequence ID" value="KAG7333625.1"/>
    <property type="molecule type" value="Genomic_DNA"/>
</dbReference>
<gene>
    <name evidence="2" type="ORF">KOW79_002032</name>
</gene>